<feature type="transmembrane region" description="Helical" evidence="1">
    <location>
        <begin position="35"/>
        <end position="60"/>
    </location>
</feature>
<protein>
    <submittedName>
        <fullName evidence="2">CHASE2 domain-containing sensor protein</fullName>
    </submittedName>
</protein>
<evidence type="ECO:0000313" key="2">
    <source>
        <dbReference type="EMBL" id="MBM7798390.1"/>
    </source>
</evidence>
<sequence>MYPVLALILVAFAGFLMVTMRLVSRRVARSGQRELISGFVHLGAAGSALLGVVVLATGFWRSAFAANLGVVALFATAVYFVLAAVLTGRRDGQE</sequence>
<feature type="transmembrane region" description="Helical" evidence="1">
    <location>
        <begin position="66"/>
        <end position="86"/>
    </location>
</feature>
<keyword evidence="1" id="KW-0812">Transmembrane</keyword>
<comment type="caution">
    <text evidence="2">The sequence shown here is derived from an EMBL/GenBank/DDBJ whole genome shotgun (WGS) entry which is preliminary data.</text>
</comment>
<accession>A0ABS2RHA6</accession>
<reference evidence="2 3" key="1">
    <citation type="submission" date="2021-01" db="EMBL/GenBank/DDBJ databases">
        <title>Sequencing the genomes of 1000 actinobacteria strains.</title>
        <authorList>
            <person name="Klenk H.-P."/>
        </authorList>
    </citation>
    <scope>NUCLEOTIDE SEQUENCE [LARGE SCALE GENOMIC DNA]</scope>
    <source>
        <strain evidence="2 3">DSM 18662</strain>
    </source>
</reference>
<name>A0ABS2RHA6_9ACTN</name>
<organism evidence="2 3">
    <name type="scientific">Microlunatus panaciterrae</name>
    <dbReference type="NCBI Taxonomy" id="400768"/>
    <lineage>
        <taxon>Bacteria</taxon>
        <taxon>Bacillati</taxon>
        <taxon>Actinomycetota</taxon>
        <taxon>Actinomycetes</taxon>
        <taxon>Propionibacteriales</taxon>
        <taxon>Propionibacteriaceae</taxon>
        <taxon>Microlunatus</taxon>
    </lineage>
</organism>
<proteinExistence type="predicted"/>
<gene>
    <name evidence="2" type="ORF">JOE57_001311</name>
</gene>
<dbReference type="RefSeq" id="WP_204916939.1">
    <property type="nucleotide sequence ID" value="NZ_BAAAQP010000008.1"/>
</dbReference>
<dbReference type="EMBL" id="JAFBCF010000001">
    <property type="protein sequence ID" value="MBM7798390.1"/>
    <property type="molecule type" value="Genomic_DNA"/>
</dbReference>
<dbReference type="Proteomes" id="UP000704762">
    <property type="component" value="Unassembled WGS sequence"/>
</dbReference>
<keyword evidence="1" id="KW-1133">Transmembrane helix</keyword>
<keyword evidence="1" id="KW-0472">Membrane</keyword>
<feature type="transmembrane region" description="Helical" evidence="1">
    <location>
        <begin position="6"/>
        <end position="23"/>
    </location>
</feature>
<evidence type="ECO:0000313" key="3">
    <source>
        <dbReference type="Proteomes" id="UP000704762"/>
    </source>
</evidence>
<evidence type="ECO:0000256" key="1">
    <source>
        <dbReference type="SAM" id="Phobius"/>
    </source>
</evidence>
<keyword evidence="3" id="KW-1185">Reference proteome</keyword>